<sequence>MTLPNDPSNRSPKGDHNRRLALGMDPDDFALKAGVTPEALHEYEATSPDHDFDITVANLVGAALERLEANPPASQKVSNR</sequence>
<dbReference type="OrthoDB" id="7949894at2"/>
<gene>
    <name evidence="2" type="ORF">VE25_09355</name>
</gene>
<feature type="region of interest" description="Disordered" evidence="1">
    <location>
        <begin position="1"/>
        <end position="20"/>
    </location>
</feature>
<proteinExistence type="predicted"/>
<evidence type="ECO:0000313" key="2">
    <source>
        <dbReference type="EMBL" id="KKB12067.1"/>
    </source>
</evidence>
<protein>
    <recommendedName>
        <fullName evidence="4">HTH cro/C1-type domain-containing protein</fullName>
    </recommendedName>
</protein>
<keyword evidence="3" id="KW-1185">Reference proteome</keyword>
<name>A0A0F5FV78_9HYPH</name>
<evidence type="ECO:0000256" key="1">
    <source>
        <dbReference type="SAM" id="MobiDB-lite"/>
    </source>
</evidence>
<dbReference type="RefSeq" id="WP_046108353.1">
    <property type="nucleotide sequence ID" value="NZ_JZEX01000094.1"/>
</dbReference>
<dbReference type="PATRIC" id="fig|443610.3.peg.4449"/>
<evidence type="ECO:0000313" key="3">
    <source>
        <dbReference type="Proteomes" id="UP000033632"/>
    </source>
</evidence>
<evidence type="ECO:0008006" key="4">
    <source>
        <dbReference type="Google" id="ProtNLM"/>
    </source>
</evidence>
<feature type="compositionally biased region" description="Polar residues" evidence="1">
    <location>
        <begin position="1"/>
        <end position="11"/>
    </location>
</feature>
<dbReference type="Proteomes" id="UP000033632">
    <property type="component" value="Unassembled WGS sequence"/>
</dbReference>
<reference evidence="2 3" key="1">
    <citation type="submission" date="2015-03" db="EMBL/GenBank/DDBJ databases">
        <authorList>
            <person name="Hassan Y.I."/>
            <person name="Lepp D."/>
            <person name="Li X.-Z."/>
            <person name="Zhou T."/>
        </authorList>
    </citation>
    <scope>NUCLEOTIDE SEQUENCE [LARGE SCALE GENOMIC DNA]</scope>
    <source>
        <strain evidence="2 3">BD-c194</strain>
    </source>
</reference>
<accession>A0A0F5FV78</accession>
<comment type="caution">
    <text evidence="2">The sequence shown here is derived from an EMBL/GenBank/DDBJ whole genome shotgun (WGS) entry which is preliminary data.</text>
</comment>
<organism evidence="2 3">
    <name type="scientific">Devosia geojensis</name>
    <dbReference type="NCBI Taxonomy" id="443610"/>
    <lineage>
        <taxon>Bacteria</taxon>
        <taxon>Pseudomonadati</taxon>
        <taxon>Pseudomonadota</taxon>
        <taxon>Alphaproteobacteria</taxon>
        <taxon>Hyphomicrobiales</taxon>
        <taxon>Devosiaceae</taxon>
        <taxon>Devosia</taxon>
    </lineage>
</organism>
<dbReference type="EMBL" id="JZEX01000094">
    <property type="protein sequence ID" value="KKB12067.1"/>
    <property type="molecule type" value="Genomic_DNA"/>
</dbReference>
<dbReference type="AlphaFoldDB" id="A0A0F5FV78"/>